<keyword evidence="1" id="KW-0812">Transmembrane</keyword>
<gene>
    <name evidence="2" type="ORF">COV40_01220</name>
</gene>
<name>A0A2H0PZG2_9BACT</name>
<comment type="caution">
    <text evidence="2">The sequence shown here is derived from an EMBL/GenBank/DDBJ whole genome shotgun (WGS) entry which is preliminary data.</text>
</comment>
<evidence type="ECO:0000313" key="3">
    <source>
        <dbReference type="Proteomes" id="UP000231154"/>
    </source>
</evidence>
<keyword evidence="1" id="KW-1133">Transmembrane helix</keyword>
<proteinExistence type="predicted"/>
<dbReference type="EMBL" id="PCXF01000034">
    <property type="protein sequence ID" value="PIR27377.1"/>
    <property type="molecule type" value="Genomic_DNA"/>
</dbReference>
<evidence type="ECO:0000313" key="2">
    <source>
        <dbReference type="EMBL" id="PIR27377.1"/>
    </source>
</evidence>
<keyword evidence="1" id="KW-0472">Membrane</keyword>
<dbReference type="AlphaFoldDB" id="A0A2H0PZG2"/>
<accession>A0A2H0PZG2</accession>
<reference evidence="2 3" key="1">
    <citation type="submission" date="2017-09" db="EMBL/GenBank/DDBJ databases">
        <title>Depth-based differentiation of microbial function through sediment-hosted aquifers and enrichment of novel symbionts in the deep terrestrial subsurface.</title>
        <authorList>
            <person name="Probst A.J."/>
            <person name="Ladd B."/>
            <person name="Jarett J.K."/>
            <person name="Geller-Mcgrath D.E."/>
            <person name="Sieber C.M."/>
            <person name="Emerson J.B."/>
            <person name="Anantharaman K."/>
            <person name="Thomas B.C."/>
            <person name="Malmstrom R."/>
            <person name="Stieglmeier M."/>
            <person name="Klingl A."/>
            <person name="Woyke T."/>
            <person name="Ryan C.M."/>
            <person name="Banfield J.F."/>
        </authorList>
    </citation>
    <scope>NUCLEOTIDE SEQUENCE [LARGE SCALE GENOMIC DNA]</scope>
    <source>
        <strain evidence="2">CG11_big_fil_rev_8_21_14_0_20_42_15</strain>
    </source>
</reference>
<dbReference type="Proteomes" id="UP000231154">
    <property type="component" value="Unassembled WGS sequence"/>
</dbReference>
<organism evidence="2 3">
    <name type="scientific">Candidatus Berkelbacteria bacterium CG11_big_fil_rev_8_21_14_0_20_42_15</name>
    <dbReference type="NCBI Taxonomy" id="1974517"/>
    <lineage>
        <taxon>Bacteria</taxon>
        <taxon>Candidatus Berkelbacteria</taxon>
    </lineage>
</organism>
<evidence type="ECO:0000256" key="1">
    <source>
        <dbReference type="SAM" id="Phobius"/>
    </source>
</evidence>
<sequence>MARTPRYETPIPQILLVAFAGAIAVMVYQTYHRQAEPPPPPRLAAETSCAPSPHAPTVYDPAQDIILLACDTLENLIKQDRANIETGRSVRLESGYALSNLEEELRMCPKCAAAEAATAALNLAAGAGALTTRPNWKQDEVEAKLTKAEKEIAAARAACKYSAPSDP</sequence>
<feature type="transmembrane region" description="Helical" evidence="1">
    <location>
        <begin position="12"/>
        <end position="31"/>
    </location>
</feature>
<protein>
    <submittedName>
        <fullName evidence="2">Uncharacterized protein</fullName>
    </submittedName>
</protein>